<keyword evidence="3 8" id="KW-0863">Zinc-finger</keyword>
<comment type="subcellular location">
    <subcellularLocation>
        <location evidence="1">Nucleus</location>
    </subcellularLocation>
</comment>
<keyword evidence="5" id="KW-0805">Transcription regulation</keyword>
<dbReference type="Pfam" id="PF13912">
    <property type="entry name" value="zf-C2H2_6"/>
    <property type="match status" value="1"/>
</dbReference>
<dbReference type="GO" id="GO:0005634">
    <property type="term" value="C:nucleus"/>
    <property type="evidence" value="ECO:0007669"/>
    <property type="project" value="UniProtKB-SubCell"/>
</dbReference>
<keyword evidence="4" id="KW-0862">Zinc</keyword>
<evidence type="ECO:0000256" key="2">
    <source>
        <dbReference type="ARBA" id="ARBA00022723"/>
    </source>
</evidence>
<keyword evidence="7" id="KW-0539">Nucleus</keyword>
<dbReference type="InterPro" id="IPR052426">
    <property type="entry name" value="Plant_dev_regulator"/>
</dbReference>
<reference evidence="12" key="1">
    <citation type="journal article" date="2024" name="IScience">
        <title>Strigolactones Initiate the Formation of Haustorium-like Structures in Castilleja.</title>
        <authorList>
            <person name="Buerger M."/>
            <person name="Peterson D."/>
            <person name="Chory J."/>
        </authorList>
    </citation>
    <scope>NUCLEOTIDE SEQUENCE [LARGE SCALE GENOMIC DNA]</scope>
</reference>
<keyword evidence="2" id="KW-0479">Metal-binding</keyword>
<dbReference type="Gene3D" id="3.30.160.60">
    <property type="entry name" value="Classic Zinc Finger"/>
    <property type="match status" value="1"/>
</dbReference>
<sequence length="128" mass="14398">MLNKPMIMSSEDSWEVRAFEEDLTAGNLLGCTWPPRNYKCTFCRRDFRSAQALGGHMNVHRRERARIQQETTTLSPPPPPLPVKPSSGLCCIIYALPSNPNTCQSTKTEPEEVDLELRLGQRPPPPPP</sequence>
<dbReference type="GO" id="GO:0008270">
    <property type="term" value="F:zinc ion binding"/>
    <property type="evidence" value="ECO:0007669"/>
    <property type="project" value="UniProtKB-KW"/>
</dbReference>
<evidence type="ECO:0000259" key="10">
    <source>
        <dbReference type="PROSITE" id="PS50157"/>
    </source>
</evidence>
<keyword evidence="12" id="KW-1185">Reference proteome</keyword>
<evidence type="ECO:0000313" key="12">
    <source>
        <dbReference type="Proteomes" id="UP001632038"/>
    </source>
</evidence>
<feature type="domain" description="C2H2-type" evidence="10">
    <location>
        <begin position="38"/>
        <end position="65"/>
    </location>
</feature>
<evidence type="ECO:0000256" key="1">
    <source>
        <dbReference type="ARBA" id="ARBA00004123"/>
    </source>
</evidence>
<dbReference type="AlphaFoldDB" id="A0ABD3DU16"/>
<organism evidence="11 12">
    <name type="scientific">Castilleja foliolosa</name>
    <dbReference type="NCBI Taxonomy" id="1961234"/>
    <lineage>
        <taxon>Eukaryota</taxon>
        <taxon>Viridiplantae</taxon>
        <taxon>Streptophyta</taxon>
        <taxon>Embryophyta</taxon>
        <taxon>Tracheophyta</taxon>
        <taxon>Spermatophyta</taxon>
        <taxon>Magnoliopsida</taxon>
        <taxon>eudicotyledons</taxon>
        <taxon>Gunneridae</taxon>
        <taxon>Pentapetalae</taxon>
        <taxon>asterids</taxon>
        <taxon>lamiids</taxon>
        <taxon>Lamiales</taxon>
        <taxon>Orobanchaceae</taxon>
        <taxon>Pedicularideae</taxon>
        <taxon>Castillejinae</taxon>
        <taxon>Castilleja</taxon>
    </lineage>
</organism>
<accession>A0ABD3DU16</accession>
<dbReference type="Proteomes" id="UP001632038">
    <property type="component" value="Unassembled WGS sequence"/>
</dbReference>
<dbReference type="EMBL" id="JAVIJP010000013">
    <property type="protein sequence ID" value="KAL3645588.1"/>
    <property type="molecule type" value="Genomic_DNA"/>
</dbReference>
<protein>
    <recommendedName>
        <fullName evidence="10">C2H2-type domain-containing protein</fullName>
    </recommendedName>
</protein>
<dbReference type="SUPFAM" id="SSF57667">
    <property type="entry name" value="beta-beta-alpha zinc fingers"/>
    <property type="match status" value="1"/>
</dbReference>
<evidence type="ECO:0000256" key="7">
    <source>
        <dbReference type="ARBA" id="ARBA00023242"/>
    </source>
</evidence>
<dbReference type="InterPro" id="IPR036236">
    <property type="entry name" value="Znf_C2H2_sf"/>
</dbReference>
<dbReference type="InterPro" id="IPR013087">
    <property type="entry name" value="Znf_C2H2_type"/>
</dbReference>
<evidence type="ECO:0000313" key="11">
    <source>
        <dbReference type="EMBL" id="KAL3645588.1"/>
    </source>
</evidence>
<evidence type="ECO:0000256" key="9">
    <source>
        <dbReference type="SAM" id="MobiDB-lite"/>
    </source>
</evidence>
<proteinExistence type="predicted"/>
<keyword evidence="6" id="KW-0804">Transcription</keyword>
<feature type="region of interest" description="Disordered" evidence="9">
    <location>
        <begin position="99"/>
        <end position="128"/>
    </location>
</feature>
<dbReference type="PANTHER" id="PTHR45801:SF5">
    <property type="entry name" value="OS05G0286100 PROTEIN"/>
    <property type="match status" value="1"/>
</dbReference>
<evidence type="ECO:0000256" key="6">
    <source>
        <dbReference type="ARBA" id="ARBA00023163"/>
    </source>
</evidence>
<name>A0ABD3DU16_9LAMI</name>
<comment type="caution">
    <text evidence="11">The sequence shown here is derived from an EMBL/GenBank/DDBJ whole genome shotgun (WGS) entry which is preliminary data.</text>
</comment>
<dbReference type="PANTHER" id="PTHR45801">
    <property type="entry name" value="OS07G0101800 PROTEIN"/>
    <property type="match status" value="1"/>
</dbReference>
<evidence type="ECO:0000256" key="4">
    <source>
        <dbReference type="ARBA" id="ARBA00022833"/>
    </source>
</evidence>
<evidence type="ECO:0000256" key="3">
    <source>
        <dbReference type="ARBA" id="ARBA00022771"/>
    </source>
</evidence>
<dbReference type="PROSITE" id="PS00028">
    <property type="entry name" value="ZINC_FINGER_C2H2_1"/>
    <property type="match status" value="1"/>
</dbReference>
<evidence type="ECO:0000256" key="8">
    <source>
        <dbReference type="PROSITE-ProRule" id="PRU00042"/>
    </source>
</evidence>
<evidence type="ECO:0000256" key="5">
    <source>
        <dbReference type="ARBA" id="ARBA00023015"/>
    </source>
</evidence>
<gene>
    <name evidence="11" type="ORF">CASFOL_010768</name>
</gene>
<dbReference type="PROSITE" id="PS50157">
    <property type="entry name" value="ZINC_FINGER_C2H2_2"/>
    <property type="match status" value="1"/>
</dbReference>